<sequence>KSDIMPLVDVVAWHPMYGSSPEYDWHRQYYYEYPSIVQEIKDVASAHGFAGEYVADEMHWQTPDQAAGGWPTYSETKSAKYCARGIVMHLGMDVAVTTIPLRENPQIFHTSQNLCTVMAGAKPASLSVEIESEAENIKSYAFSLPNDDKLLTLWTDGVAVDDDPGVKATLTFPGLSAQKVVGIDVLHGFEQQMTANIEGGNTVITNLLVKDYPIILRITP</sequence>
<dbReference type="EMBL" id="BARV01020587">
    <property type="protein sequence ID" value="GAI28998.1"/>
    <property type="molecule type" value="Genomic_DNA"/>
</dbReference>
<protein>
    <submittedName>
        <fullName evidence="1">Uncharacterized protein</fullName>
    </submittedName>
</protein>
<name>X1MCK6_9ZZZZ</name>
<reference evidence="1" key="1">
    <citation type="journal article" date="2014" name="Front. Microbiol.">
        <title>High frequency of phylogenetically diverse reductive dehalogenase-homologous genes in deep subseafloor sedimentary metagenomes.</title>
        <authorList>
            <person name="Kawai M."/>
            <person name="Futagami T."/>
            <person name="Toyoda A."/>
            <person name="Takaki Y."/>
            <person name="Nishi S."/>
            <person name="Hori S."/>
            <person name="Arai W."/>
            <person name="Tsubouchi T."/>
            <person name="Morono Y."/>
            <person name="Uchiyama I."/>
            <person name="Ito T."/>
            <person name="Fujiyama A."/>
            <person name="Inagaki F."/>
            <person name="Takami H."/>
        </authorList>
    </citation>
    <scope>NUCLEOTIDE SEQUENCE</scope>
    <source>
        <strain evidence="1">Expedition CK06-06</strain>
    </source>
</reference>
<organism evidence="1">
    <name type="scientific">marine sediment metagenome</name>
    <dbReference type="NCBI Taxonomy" id="412755"/>
    <lineage>
        <taxon>unclassified sequences</taxon>
        <taxon>metagenomes</taxon>
        <taxon>ecological metagenomes</taxon>
    </lineage>
</organism>
<evidence type="ECO:0000313" key="1">
    <source>
        <dbReference type="EMBL" id="GAI28998.1"/>
    </source>
</evidence>
<gene>
    <name evidence="1" type="ORF">S06H3_34320</name>
</gene>
<accession>X1MCK6</accession>
<comment type="caution">
    <text evidence="1">The sequence shown here is derived from an EMBL/GenBank/DDBJ whole genome shotgun (WGS) entry which is preliminary data.</text>
</comment>
<dbReference type="AlphaFoldDB" id="X1MCK6"/>
<proteinExistence type="predicted"/>
<feature type="non-terminal residue" evidence="1">
    <location>
        <position position="1"/>
    </location>
</feature>